<dbReference type="RefSeq" id="WP_269664368.1">
    <property type="nucleotide sequence ID" value="NZ_CP114413.1"/>
</dbReference>
<dbReference type="Proteomes" id="UP001164439">
    <property type="component" value="Chromosome"/>
</dbReference>
<protein>
    <submittedName>
        <fullName evidence="2">Uncharacterized protein</fullName>
    </submittedName>
</protein>
<reference evidence="2" key="1">
    <citation type="submission" date="2022-12" db="EMBL/GenBank/DDBJ databases">
        <authorList>
            <person name="Ruckert C."/>
            <person name="Busche T."/>
            <person name="Kalinowski J."/>
            <person name="Wittmann C."/>
        </authorList>
    </citation>
    <scope>NUCLEOTIDE SEQUENCE</scope>
    <source>
        <strain evidence="2">DSM 40467</strain>
    </source>
</reference>
<proteinExistence type="predicted"/>
<dbReference type="EMBL" id="CP114413">
    <property type="protein sequence ID" value="WAZ26882.1"/>
    <property type="molecule type" value="Genomic_DNA"/>
</dbReference>
<evidence type="ECO:0000256" key="1">
    <source>
        <dbReference type="SAM" id="Phobius"/>
    </source>
</evidence>
<keyword evidence="1" id="KW-0472">Membrane</keyword>
<feature type="transmembrane region" description="Helical" evidence="1">
    <location>
        <begin position="6"/>
        <end position="26"/>
    </location>
</feature>
<evidence type="ECO:0000313" key="2">
    <source>
        <dbReference type="EMBL" id="WAZ26882.1"/>
    </source>
</evidence>
<organism evidence="2 3">
    <name type="scientific">Streptomyces cinnabarinus</name>
    <dbReference type="NCBI Taxonomy" id="67287"/>
    <lineage>
        <taxon>Bacteria</taxon>
        <taxon>Bacillati</taxon>
        <taxon>Actinomycetota</taxon>
        <taxon>Actinomycetes</taxon>
        <taxon>Kitasatosporales</taxon>
        <taxon>Streptomycetaceae</taxon>
        <taxon>Streptomyces</taxon>
    </lineage>
</organism>
<keyword evidence="1" id="KW-1133">Transmembrane helix</keyword>
<evidence type="ECO:0000313" key="3">
    <source>
        <dbReference type="Proteomes" id="UP001164439"/>
    </source>
</evidence>
<keyword evidence="1" id="KW-0812">Transmembrane</keyword>
<keyword evidence="3" id="KW-1185">Reference proteome</keyword>
<accession>A0ABY7KQN4</accession>
<name>A0ABY7KQN4_9ACTN</name>
<gene>
    <name evidence="2" type="ORF">STRCI_008548</name>
</gene>
<sequence length="113" mass="12954">MSEEIVIALVSGVCAGILSAAVTVYVERNLKLRTEFRVEAALVLLLKHRKYRRRLFSKIQFHVPGYGDEELRRLLLRCGAVRIKVPGKEGEYWGLIERNMDRLDEVPEGGERT</sequence>